<feature type="compositionally biased region" description="Basic and acidic residues" evidence="1">
    <location>
        <begin position="1"/>
        <end position="10"/>
    </location>
</feature>
<gene>
    <name evidence="2" type="ORF">C8A00DRAFT_31152</name>
</gene>
<dbReference type="AlphaFoldDB" id="A0AAN6ZXU5"/>
<accession>A0AAN6ZXU5</accession>
<sequence length="347" mass="39434">MADKPERELRITPIPGARPLTPGDLDGLTATEKHDEVVARIKYLVNDRLEEPPHIRRVREIINGMGLDWSTASDEKILSVLEQRVPKPLFHSTFWKRWPQPTPDSGYHELMTRIHRAELDYYGVDSTSLGGTFLHMLRDARSNPDPASFYQRLRKAELSIGKIMHFTRKTVPGGDVQRLSLPYKLEAKRTYFVGDMAAFLGKMRGSRRAIPHATFEIPPDNDTHIKDGIMEIDSNTFLFDTTLNNSVLQAIQEANFLPAVIMKQLTFWHDGADEDAEALKDLYSMDYKTTHWLTEYYDVYSRHPGSGFVTCSPTIYIRKGHSLLHTLKKSASSLLGRARSMSGQSAC</sequence>
<reference evidence="2" key="2">
    <citation type="submission" date="2023-05" db="EMBL/GenBank/DDBJ databases">
        <authorList>
            <consortium name="Lawrence Berkeley National Laboratory"/>
            <person name="Steindorff A."/>
            <person name="Hensen N."/>
            <person name="Bonometti L."/>
            <person name="Westerberg I."/>
            <person name="Brannstrom I.O."/>
            <person name="Guillou S."/>
            <person name="Cros-Aarteil S."/>
            <person name="Calhoun S."/>
            <person name="Haridas S."/>
            <person name="Kuo A."/>
            <person name="Mondo S."/>
            <person name="Pangilinan J."/>
            <person name="Riley R."/>
            <person name="Labutti K."/>
            <person name="Andreopoulos B."/>
            <person name="Lipzen A."/>
            <person name="Chen C."/>
            <person name="Yanf M."/>
            <person name="Daum C."/>
            <person name="Ng V."/>
            <person name="Clum A."/>
            <person name="Ohm R."/>
            <person name="Martin F."/>
            <person name="Silar P."/>
            <person name="Natvig D."/>
            <person name="Lalanne C."/>
            <person name="Gautier V."/>
            <person name="Ament-Velasquez S.L."/>
            <person name="Kruys A."/>
            <person name="Hutchinson M.I."/>
            <person name="Powell A.J."/>
            <person name="Barry K."/>
            <person name="Miller A.N."/>
            <person name="Grigoriev I.V."/>
            <person name="Debuchy R."/>
            <person name="Gladieux P."/>
            <person name="Thoren M.H."/>
            <person name="Johannesson H."/>
        </authorList>
    </citation>
    <scope>NUCLEOTIDE SEQUENCE</scope>
    <source>
        <strain evidence="2">CBS 538.74</strain>
    </source>
</reference>
<evidence type="ECO:0000313" key="2">
    <source>
        <dbReference type="EMBL" id="KAK4155990.1"/>
    </source>
</evidence>
<feature type="region of interest" description="Disordered" evidence="1">
    <location>
        <begin position="1"/>
        <end position="25"/>
    </location>
</feature>
<reference evidence="2" key="1">
    <citation type="journal article" date="2023" name="Mol. Phylogenet. Evol.">
        <title>Genome-scale phylogeny and comparative genomics of the fungal order Sordariales.</title>
        <authorList>
            <person name="Hensen N."/>
            <person name="Bonometti L."/>
            <person name="Westerberg I."/>
            <person name="Brannstrom I.O."/>
            <person name="Guillou S."/>
            <person name="Cros-Aarteil S."/>
            <person name="Calhoun S."/>
            <person name="Haridas S."/>
            <person name="Kuo A."/>
            <person name="Mondo S."/>
            <person name="Pangilinan J."/>
            <person name="Riley R."/>
            <person name="LaButti K."/>
            <person name="Andreopoulos B."/>
            <person name="Lipzen A."/>
            <person name="Chen C."/>
            <person name="Yan M."/>
            <person name="Daum C."/>
            <person name="Ng V."/>
            <person name="Clum A."/>
            <person name="Steindorff A."/>
            <person name="Ohm R.A."/>
            <person name="Martin F."/>
            <person name="Silar P."/>
            <person name="Natvig D.O."/>
            <person name="Lalanne C."/>
            <person name="Gautier V."/>
            <person name="Ament-Velasquez S.L."/>
            <person name="Kruys A."/>
            <person name="Hutchinson M.I."/>
            <person name="Powell A.J."/>
            <person name="Barry K."/>
            <person name="Miller A.N."/>
            <person name="Grigoriev I.V."/>
            <person name="Debuchy R."/>
            <person name="Gladieux P."/>
            <person name="Hiltunen Thoren M."/>
            <person name="Johannesson H."/>
        </authorList>
    </citation>
    <scope>NUCLEOTIDE SEQUENCE</scope>
    <source>
        <strain evidence="2">CBS 538.74</strain>
    </source>
</reference>
<dbReference type="Proteomes" id="UP001302745">
    <property type="component" value="Unassembled WGS sequence"/>
</dbReference>
<protein>
    <submittedName>
        <fullName evidence="2">Uncharacterized protein</fullName>
    </submittedName>
</protein>
<proteinExistence type="predicted"/>
<comment type="caution">
    <text evidence="2">The sequence shown here is derived from an EMBL/GenBank/DDBJ whole genome shotgun (WGS) entry which is preliminary data.</text>
</comment>
<keyword evidence="3" id="KW-1185">Reference proteome</keyword>
<name>A0AAN6ZXU5_9PEZI</name>
<dbReference type="EMBL" id="MU856876">
    <property type="protein sequence ID" value="KAK4155990.1"/>
    <property type="molecule type" value="Genomic_DNA"/>
</dbReference>
<evidence type="ECO:0000313" key="3">
    <source>
        <dbReference type="Proteomes" id="UP001302745"/>
    </source>
</evidence>
<organism evidence="2 3">
    <name type="scientific">Chaetomidium leptoderma</name>
    <dbReference type="NCBI Taxonomy" id="669021"/>
    <lineage>
        <taxon>Eukaryota</taxon>
        <taxon>Fungi</taxon>
        <taxon>Dikarya</taxon>
        <taxon>Ascomycota</taxon>
        <taxon>Pezizomycotina</taxon>
        <taxon>Sordariomycetes</taxon>
        <taxon>Sordariomycetidae</taxon>
        <taxon>Sordariales</taxon>
        <taxon>Chaetomiaceae</taxon>
        <taxon>Chaetomidium</taxon>
    </lineage>
</organism>
<evidence type="ECO:0000256" key="1">
    <source>
        <dbReference type="SAM" id="MobiDB-lite"/>
    </source>
</evidence>